<organism evidence="6 7">
    <name type="scientific">Parnassius mnemosyne</name>
    <name type="common">clouded apollo</name>
    <dbReference type="NCBI Taxonomy" id="213953"/>
    <lineage>
        <taxon>Eukaryota</taxon>
        <taxon>Metazoa</taxon>
        <taxon>Ecdysozoa</taxon>
        <taxon>Arthropoda</taxon>
        <taxon>Hexapoda</taxon>
        <taxon>Insecta</taxon>
        <taxon>Pterygota</taxon>
        <taxon>Neoptera</taxon>
        <taxon>Endopterygota</taxon>
        <taxon>Lepidoptera</taxon>
        <taxon>Glossata</taxon>
        <taxon>Ditrysia</taxon>
        <taxon>Papilionoidea</taxon>
        <taxon>Papilionidae</taxon>
        <taxon>Parnassiinae</taxon>
        <taxon>Parnassini</taxon>
        <taxon>Parnassius</taxon>
        <taxon>Driopa</taxon>
    </lineage>
</organism>
<comment type="similarity">
    <text evidence="1">Belongs to the peptidase S28 family.</text>
</comment>
<dbReference type="InterPro" id="IPR029058">
    <property type="entry name" value="AB_hydrolase_fold"/>
</dbReference>
<protein>
    <recommendedName>
        <fullName evidence="8">Serine protease K12H4.7</fullName>
    </recommendedName>
</protein>
<proteinExistence type="inferred from homology"/>
<dbReference type="Gene3D" id="1.20.120.980">
    <property type="entry name" value="Serine carboxypeptidase S28, SKS domain"/>
    <property type="match status" value="1"/>
</dbReference>
<evidence type="ECO:0000313" key="6">
    <source>
        <dbReference type="EMBL" id="CAK1602355.1"/>
    </source>
</evidence>
<evidence type="ECO:0000256" key="2">
    <source>
        <dbReference type="ARBA" id="ARBA00022670"/>
    </source>
</evidence>
<evidence type="ECO:0000313" key="7">
    <source>
        <dbReference type="Proteomes" id="UP001314205"/>
    </source>
</evidence>
<dbReference type="EMBL" id="CAVLGL010000137">
    <property type="protein sequence ID" value="CAK1602355.1"/>
    <property type="molecule type" value="Genomic_DNA"/>
</dbReference>
<keyword evidence="5" id="KW-0325">Glycoprotein</keyword>
<reference evidence="6 7" key="1">
    <citation type="submission" date="2023-11" db="EMBL/GenBank/DDBJ databases">
        <authorList>
            <person name="Hedman E."/>
            <person name="Englund M."/>
            <person name="Stromberg M."/>
            <person name="Nyberg Akerstrom W."/>
            <person name="Nylinder S."/>
            <person name="Jareborg N."/>
            <person name="Kallberg Y."/>
            <person name="Kronander E."/>
        </authorList>
    </citation>
    <scope>NUCLEOTIDE SEQUENCE [LARGE SCALE GENOMIC DNA]</scope>
</reference>
<name>A0AAV1M592_9NEOP</name>
<evidence type="ECO:0000256" key="5">
    <source>
        <dbReference type="ARBA" id="ARBA00023180"/>
    </source>
</evidence>
<sequence>MFLKIVVKLLIFTSPVYCFVGYIGGFQYLIKEFASSVSIGSTPKHETRWMEQKLDHFDGNENRTWKMRYFKRLDFWKLNGPIFLFLGGESEASPNFLYTGIMYELAKETNGAMYASEHRYYGKSIPVNKTTVDNFKYLSAKQALADNAHLLRLIKSKPFFSNSKIVVVGGSYAGNLAAWMRLLYPELVDAAIASSAPVLAKKDFYEYLERVNVDYEQYGTRDCVNTINKHFTRYETMFETQEGIKKLKEEENICPENDMSIPENKQLFFLEKATAFMSNAQYGNTKIIKDHCANVNETKKYLLFDEPSFWIKRSECNDFDFNNMINDNYKNKINGIVCWTYQTCTEYGYFQSTSSNKQPFTRNIPVDFYVKLCTKAFGSEFNDTRIDDGIEDVNKMYGGLQPNVSKVVFVNGDLDPWSRLSILEDISYDAQAIVIPRASHCRDLFSNRENDHEELKEARKNVKYLIKRWINAEDYIVN</sequence>
<dbReference type="PANTHER" id="PTHR11010">
    <property type="entry name" value="PROTEASE S28 PRO-X CARBOXYPEPTIDASE-RELATED"/>
    <property type="match status" value="1"/>
</dbReference>
<dbReference type="InterPro" id="IPR008758">
    <property type="entry name" value="Peptidase_S28"/>
</dbReference>
<comment type="caution">
    <text evidence="6">The sequence shown here is derived from an EMBL/GenBank/DDBJ whole genome shotgun (WGS) entry which is preliminary data.</text>
</comment>
<dbReference type="InterPro" id="IPR042269">
    <property type="entry name" value="Ser_carbopepase_S28_SKS"/>
</dbReference>
<keyword evidence="7" id="KW-1185">Reference proteome</keyword>
<keyword evidence="4" id="KW-0378">Hydrolase</keyword>
<evidence type="ECO:0000256" key="1">
    <source>
        <dbReference type="ARBA" id="ARBA00011079"/>
    </source>
</evidence>
<dbReference type="GO" id="GO:0070008">
    <property type="term" value="F:serine-type exopeptidase activity"/>
    <property type="evidence" value="ECO:0007669"/>
    <property type="project" value="InterPro"/>
</dbReference>
<accession>A0AAV1M592</accession>
<evidence type="ECO:0008006" key="8">
    <source>
        <dbReference type="Google" id="ProtNLM"/>
    </source>
</evidence>
<gene>
    <name evidence="6" type="ORF">PARMNEM_LOCUS20869</name>
</gene>
<dbReference type="Gene3D" id="3.40.50.1820">
    <property type="entry name" value="alpha/beta hydrolase"/>
    <property type="match status" value="1"/>
</dbReference>
<dbReference type="PANTHER" id="PTHR11010:SF5">
    <property type="entry name" value="RE36938P-RELATED"/>
    <property type="match status" value="1"/>
</dbReference>
<dbReference type="GO" id="GO:0008239">
    <property type="term" value="F:dipeptidyl-peptidase activity"/>
    <property type="evidence" value="ECO:0007669"/>
    <property type="project" value="TreeGrafter"/>
</dbReference>
<keyword evidence="2" id="KW-0645">Protease</keyword>
<dbReference type="AlphaFoldDB" id="A0AAV1M592"/>
<dbReference type="GO" id="GO:0006508">
    <property type="term" value="P:proteolysis"/>
    <property type="evidence" value="ECO:0007669"/>
    <property type="project" value="UniProtKB-KW"/>
</dbReference>
<dbReference type="SUPFAM" id="SSF53474">
    <property type="entry name" value="alpha/beta-Hydrolases"/>
    <property type="match status" value="1"/>
</dbReference>
<evidence type="ECO:0000256" key="4">
    <source>
        <dbReference type="ARBA" id="ARBA00022801"/>
    </source>
</evidence>
<keyword evidence="3" id="KW-0732">Signal</keyword>
<evidence type="ECO:0000256" key="3">
    <source>
        <dbReference type="ARBA" id="ARBA00022729"/>
    </source>
</evidence>
<dbReference type="Pfam" id="PF05577">
    <property type="entry name" value="Peptidase_S28"/>
    <property type="match status" value="1"/>
</dbReference>
<dbReference type="Proteomes" id="UP001314205">
    <property type="component" value="Unassembled WGS sequence"/>
</dbReference>